<reference evidence="5" key="2">
    <citation type="submission" date="2023-05" db="EMBL/GenBank/DDBJ databases">
        <authorList>
            <consortium name="Lawrence Berkeley National Laboratory"/>
            <person name="Steindorff A."/>
            <person name="Hensen N."/>
            <person name="Bonometti L."/>
            <person name="Westerberg I."/>
            <person name="Brannstrom I.O."/>
            <person name="Guillou S."/>
            <person name="Cros-Aarteil S."/>
            <person name="Calhoun S."/>
            <person name="Haridas S."/>
            <person name="Kuo A."/>
            <person name="Mondo S."/>
            <person name="Pangilinan J."/>
            <person name="Riley R."/>
            <person name="Labutti K."/>
            <person name="Andreopoulos B."/>
            <person name="Lipzen A."/>
            <person name="Chen C."/>
            <person name="Yanf M."/>
            <person name="Daum C."/>
            <person name="Ng V."/>
            <person name="Clum A."/>
            <person name="Ohm R."/>
            <person name="Martin F."/>
            <person name="Silar P."/>
            <person name="Natvig D."/>
            <person name="Lalanne C."/>
            <person name="Gautier V."/>
            <person name="Ament-Velasquez S.L."/>
            <person name="Kruys A."/>
            <person name="Hutchinson M.I."/>
            <person name="Powell A.J."/>
            <person name="Barry K."/>
            <person name="Miller A.N."/>
            <person name="Grigoriev I.V."/>
            <person name="Debuchy R."/>
            <person name="Gladieux P."/>
            <person name="Thoren M.H."/>
            <person name="Johannesson H."/>
        </authorList>
    </citation>
    <scope>NUCLEOTIDE SEQUENCE</scope>
    <source>
        <strain evidence="5">PSN243</strain>
    </source>
</reference>
<sequence length="265" mass="27998">MPFPSILSRPANGVEASLGAASTNEREEDIDSDWLLVDSNGDSTPASSSQLNSSQLEATATNVELDIEVGRTTQKPQQLSSSTPSIAATANPFRVHRTATDVGARAGAGTASPSSGIGRHMNQHTSRTTTWSDSNRGKRRVLYDFVAAEDNELSVVAGEGVVLLNVDGEPDGWLVAENARGQVGWVPRAYVEEMAGSEGTKTDGSGKQGVRAAEGRGGQGRVGDGEEQEDEESADEFVDALAVPLSCQRQRRGGPDRDVGDDDNW</sequence>
<reference evidence="5" key="1">
    <citation type="journal article" date="2023" name="Mol. Phylogenet. Evol.">
        <title>Genome-scale phylogeny and comparative genomics of the fungal order Sordariales.</title>
        <authorList>
            <person name="Hensen N."/>
            <person name="Bonometti L."/>
            <person name="Westerberg I."/>
            <person name="Brannstrom I.O."/>
            <person name="Guillou S."/>
            <person name="Cros-Aarteil S."/>
            <person name="Calhoun S."/>
            <person name="Haridas S."/>
            <person name="Kuo A."/>
            <person name="Mondo S."/>
            <person name="Pangilinan J."/>
            <person name="Riley R."/>
            <person name="LaButti K."/>
            <person name="Andreopoulos B."/>
            <person name="Lipzen A."/>
            <person name="Chen C."/>
            <person name="Yan M."/>
            <person name="Daum C."/>
            <person name="Ng V."/>
            <person name="Clum A."/>
            <person name="Steindorff A."/>
            <person name="Ohm R.A."/>
            <person name="Martin F."/>
            <person name="Silar P."/>
            <person name="Natvig D.O."/>
            <person name="Lalanne C."/>
            <person name="Gautier V."/>
            <person name="Ament-Velasquez S.L."/>
            <person name="Kruys A."/>
            <person name="Hutchinson M.I."/>
            <person name="Powell A.J."/>
            <person name="Barry K."/>
            <person name="Miller A.N."/>
            <person name="Grigoriev I.V."/>
            <person name="Debuchy R."/>
            <person name="Gladieux P."/>
            <person name="Hiltunen Thoren M."/>
            <person name="Johannesson H."/>
        </authorList>
    </citation>
    <scope>NUCLEOTIDE SEQUENCE</scope>
    <source>
        <strain evidence="5">PSN243</strain>
    </source>
</reference>
<comment type="caution">
    <text evidence="5">The sequence shown here is derived from an EMBL/GenBank/DDBJ whole genome shotgun (WGS) entry which is preliminary data.</text>
</comment>
<dbReference type="InterPro" id="IPR036028">
    <property type="entry name" value="SH3-like_dom_sf"/>
</dbReference>
<evidence type="ECO:0000256" key="2">
    <source>
        <dbReference type="PROSITE-ProRule" id="PRU00192"/>
    </source>
</evidence>
<feature type="compositionally biased region" description="Acidic residues" evidence="3">
    <location>
        <begin position="225"/>
        <end position="238"/>
    </location>
</feature>
<proteinExistence type="predicted"/>
<dbReference type="AlphaFoldDB" id="A0AAV9GB64"/>
<keyword evidence="6" id="KW-1185">Reference proteome</keyword>
<dbReference type="SMART" id="SM00326">
    <property type="entry name" value="SH3"/>
    <property type="match status" value="1"/>
</dbReference>
<gene>
    <name evidence="5" type="ORF">QBC34DRAFT_441539</name>
</gene>
<dbReference type="SUPFAM" id="SSF50044">
    <property type="entry name" value="SH3-domain"/>
    <property type="match status" value="1"/>
</dbReference>
<evidence type="ECO:0000256" key="1">
    <source>
        <dbReference type="ARBA" id="ARBA00022443"/>
    </source>
</evidence>
<dbReference type="Gene3D" id="2.30.30.40">
    <property type="entry name" value="SH3 Domains"/>
    <property type="match status" value="1"/>
</dbReference>
<feature type="region of interest" description="Disordered" evidence="3">
    <location>
        <begin position="196"/>
        <end position="265"/>
    </location>
</feature>
<organism evidence="5 6">
    <name type="scientific">Podospora aff. communis PSN243</name>
    <dbReference type="NCBI Taxonomy" id="3040156"/>
    <lineage>
        <taxon>Eukaryota</taxon>
        <taxon>Fungi</taxon>
        <taxon>Dikarya</taxon>
        <taxon>Ascomycota</taxon>
        <taxon>Pezizomycotina</taxon>
        <taxon>Sordariomycetes</taxon>
        <taxon>Sordariomycetidae</taxon>
        <taxon>Sordariales</taxon>
        <taxon>Podosporaceae</taxon>
        <taxon>Podospora</taxon>
    </lineage>
</organism>
<dbReference type="EMBL" id="MU865963">
    <property type="protein sequence ID" value="KAK4445721.1"/>
    <property type="molecule type" value="Genomic_DNA"/>
</dbReference>
<protein>
    <recommendedName>
        <fullName evidence="4">SH3 domain-containing protein</fullName>
    </recommendedName>
</protein>
<evidence type="ECO:0000256" key="3">
    <source>
        <dbReference type="SAM" id="MobiDB-lite"/>
    </source>
</evidence>
<dbReference type="Pfam" id="PF14604">
    <property type="entry name" value="SH3_9"/>
    <property type="match status" value="1"/>
</dbReference>
<accession>A0AAV9GB64</accession>
<name>A0AAV9GB64_9PEZI</name>
<dbReference type="Proteomes" id="UP001321760">
    <property type="component" value="Unassembled WGS sequence"/>
</dbReference>
<feature type="domain" description="SH3" evidence="4">
    <location>
        <begin position="134"/>
        <end position="196"/>
    </location>
</feature>
<dbReference type="PROSITE" id="PS50002">
    <property type="entry name" value="SH3"/>
    <property type="match status" value="1"/>
</dbReference>
<dbReference type="InterPro" id="IPR001452">
    <property type="entry name" value="SH3_domain"/>
</dbReference>
<evidence type="ECO:0000313" key="6">
    <source>
        <dbReference type="Proteomes" id="UP001321760"/>
    </source>
</evidence>
<feature type="compositionally biased region" description="Polar residues" evidence="3">
    <location>
        <begin position="123"/>
        <end position="133"/>
    </location>
</feature>
<feature type="region of interest" description="Disordered" evidence="3">
    <location>
        <begin position="101"/>
        <end position="133"/>
    </location>
</feature>
<keyword evidence="1 2" id="KW-0728">SH3 domain</keyword>
<feature type="compositionally biased region" description="Polar residues" evidence="3">
    <location>
        <begin position="71"/>
        <end position="88"/>
    </location>
</feature>
<evidence type="ECO:0000259" key="4">
    <source>
        <dbReference type="PROSITE" id="PS50002"/>
    </source>
</evidence>
<feature type="compositionally biased region" description="Polar residues" evidence="3">
    <location>
        <begin position="40"/>
        <end position="62"/>
    </location>
</feature>
<feature type="region of interest" description="Disordered" evidence="3">
    <location>
        <begin position="1"/>
        <end position="89"/>
    </location>
</feature>
<evidence type="ECO:0000313" key="5">
    <source>
        <dbReference type="EMBL" id="KAK4445721.1"/>
    </source>
</evidence>